<feature type="chain" id="PRO_5020530126" evidence="1">
    <location>
        <begin position="26"/>
        <end position="113"/>
    </location>
</feature>
<dbReference type="Proteomes" id="UP000294547">
    <property type="component" value="Unassembled WGS sequence"/>
</dbReference>
<dbReference type="EMBL" id="SNXY01000007">
    <property type="protein sequence ID" value="TDP85212.1"/>
    <property type="molecule type" value="Genomic_DNA"/>
</dbReference>
<protein>
    <submittedName>
        <fullName evidence="2">Uncharacterized protein</fullName>
    </submittedName>
</protein>
<dbReference type="RefSeq" id="WP_126541074.1">
    <property type="nucleotide sequence ID" value="NZ_BSPM01000004.1"/>
</dbReference>
<feature type="signal peptide" evidence="1">
    <location>
        <begin position="1"/>
        <end position="25"/>
    </location>
</feature>
<evidence type="ECO:0000313" key="2">
    <source>
        <dbReference type="EMBL" id="TDP85212.1"/>
    </source>
</evidence>
<keyword evidence="3" id="KW-1185">Reference proteome</keyword>
<gene>
    <name evidence="2" type="ORF">EDD54_2060</name>
</gene>
<keyword evidence="1" id="KW-0732">Signal</keyword>
<sequence length="113" mass="10835">MFDKARIFGFAAIALAAFGTATGIAAISRSDDIAQPRYADLVYATPKAVASVAAGAGCAVDLVDGSIAGPGFALTVANGETVDLDTPGSGGFSIACGGNAAASAPTPAVAALD</sequence>
<accession>A0A4R6RG36</accession>
<proteinExistence type="predicted"/>
<organism evidence="2 3">
    <name type="scientific">Oharaeibacter diazotrophicus</name>
    <dbReference type="NCBI Taxonomy" id="1920512"/>
    <lineage>
        <taxon>Bacteria</taxon>
        <taxon>Pseudomonadati</taxon>
        <taxon>Pseudomonadota</taxon>
        <taxon>Alphaproteobacteria</taxon>
        <taxon>Hyphomicrobiales</taxon>
        <taxon>Pleomorphomonadaceae</taxon>
        <taxon>Oharaeibacter</taxon>
    </lineage>
</organism>
<evidence type="ECO:0000256" key="1">
    <source>
        <dbReference type="SAM" id="SignalP"/>
    </source>
</evidence>
<reference evidence="2 3" key="1">
    <citation type="submission" date="2019-03" db="EMBL/GenBank/DDBJ databases">
        <title>Genomic Encyclopedia of Type Strains, Phase IV (KMG-IV): sequencing the most valuable type-strain genomes for metagenomic binning, comparative biology and taxonomic classification.</title>
        <authorList>
            <person name="Goeker M."/>
        </authorList>
    </citation>
    <scope>NUCLEOTIDE SEQUENCE [LARGE SCALE GENOMIC DNA]</scope>
    <source>
        <strain evidence="2 3">DSM 102969</strain>
    </source>
</reference>
<evidence type="ECO:0000313" key="3">
    <source>
        <dbReference type="Proteomes" id="UP000294547"/>
    </source>
</evidence>
<comment type="caution">
    <text evidence="2">The sequence shown here is derived from an EMBL/GenBank/DDBJ whole genome shotgun (WGS) entry which is preliminary data.</text>
</comment>
<dbReference type="AlphaFoldDB" id="A0A4R6RG36"/>
<name>A0A4R6RG36_9HYPH</name>